<dbReference type="InterPro" id="IPR020449">
    <property type="entry name" value="Tscrpt_reg_AraC-type_HTH"/>
</dbReference>
<dbReference type="Gene3D" id="1.10.10.60">
    <property type="entry name" value="Homeodomain-like"/>
    <property type="match status" value="2"/>
</dbReference>
<dbReference type="PANTHER" id="PTHR46796:SF13">
    <property type="entry name" value="HTH-TYPE TRANSCRIPTIONAL ACTIVATOR RHAS"/>
    <property type="match status" value="1"/>
</dbReference>
<sequence length="283" mass="32097">MPTEQSYYLSLEVEGNNVCRTDRRLVINCTGVCVLPRPFETRLLAGREDYYLQYLVKGEMRVWLDGEERLMQPGQAVLYYPHTGYRYAMKGREEVQYYWVHFTGTDADSLIAGCRLPTCTLLQVGGGASVASGFEELFHDFILRDHCFDLSASSKLISICVEISRCLDPVQGGRSGAGGRIRRALIYIHQNYEKEISVPFLAELAHLSPSRFRALFREATGLSPLDYLLVLRLNHARQLMLQTGSSIGEVARAVGYEDQLYFSRIFKKRTGLSPSAYRRGAQR</sequence>
<keyword evidence="8" id="KW-1185">Reference proteome</keyword>
<evidence type="ECO:0000313" key="8">
    <source>
        <dbReference type="Proteomes" id="UP001524473"/>
    </source>
</evidence>
<dbReference type="Pfam" id="PF12833">
    <property type="entry name" value="HTH_18"/>
    <property type="match status" value="1"/>
</dbReference>
<dbReference type="Pfam" id="PF02311">
    <property type="entry name" value="AraC_binding"/>
    <property type="match status" value="1"/>
</dbReference>
<dbReference type="Gene3D" id="2.60.120.280">
    <property type="entry name" value="Regulatory protein AraC"/>
    <property type="match status" value="1"/>
</dbReference>
<evidence type="ECO:0000256" key="4">
    <source>
        <dbReference type="ARBA" id="ARBA00023159"/>
    </source>
</evidence>
<comment type="caution">
    <text evidence="7">The sequence shown here is derived from an EMBL/GenBank/DDBJ whole genome shotgun (WGS) entry which is preliminary data.</text>
</comment>
<keyword evidence="2" id="KW-0805">Transcription regulation</keyword>
<evidence type="ECO:0000256" key="1">
    <source>
        <dbReference type="ARBA" id="ARBA00022490"/>
    </source>
</evidence>
<dbReference type="InterPro" id="IPR018060">
    <property type="entry name" value="HTH_AraC"/>
</dbReference>
<dbReference type="PROSITE" id="PS00041">
    <property type="entry name" value="HTH_ARAC_FAMILY_1"/>
    <property type="match status" value="1"/>
</dbReference>
<dbReference type="SUPFAM" id="SSF46689">
    <property type="entry name" value="Homeodomain-like"/>
    <property type="match status" value="2"/>
</dbReference>
<evidence type="ECO:0000313" key="7">
    <source>
        <dbReference type="EMBL" id="MCQ4839278.1"/>
    </source>
</evidence>
<dbReference type="CDD" id="cd02209">
    <property type="entry name" value="cupin_XRE_C"/>
    <property type="match status" value="1"/>
</dbReference>
<keyword evidence="3" id="KW-0238">DNA-binding</keyword>
<proteinExistence type="predicted"/>
<evidence type="ECO:0000259" key="6">
    <source>
        <dbReference type="PROSITE" id="PS01124"/>
    </source>
</evidence>
<dbReference type="InterPro" id="IPR037923">
    <property type="entry name" value="HTH-like"/>
</dbReference>
<keyword evidence="1" id="KW-0963">Cytoplasm</keyword>
<dbReference type="PRINTS" id="PR00032">
    <property type="entry name" value="HTHARAC"/>
</dbReference>
<dbReference type="PANTHER" id="PTHR46796">
    <property type="entry name" value="HTH-TYPE TRANSCRIPTIONAL ACTIVATOR RHAS-RELATED"/>
    <property type="match status" value="1"/>
</dbReference>
<dbReference type="GeneID" id="90531053"/>
<dbReference type="InterPro" id="IPR050204">
    <property type="entry name" value="AraC_XylS_family_regulators"/>
</dbReference>
<accession>A0ABT1RXI3</accession>
<gene>
    <name evidence="7" type="ORF">NE695_05035</name>
</gene>
<dbReference type="InterPro" id="IPR009057">
    <property type="entry name" value="Homeodomain-like_sf"/>
</dbReference>
<dbReference type="InterPro" id="IPR018062">
    <property type="entry name" value="HTH_AraC-typ_CS"/>
</dbReference>
<dbReference type="PROSITE" id="PS01124">
    <property type="entry name" value="HTH_ARAC_FAMILY_2"/>
    <property type="match status" value="1"/>
</dbReference>
<dbReference type="EMBL" id="JANFZH010000008">
    <property type="protein sequence ID" value="MCQ4839278.1"/>
    <property type="molecule type" value="Genomic_DNA"/>
</dbReference>
<evidence type="ECO:0000256" key="2">
    <source>
        <dbReference type="ARBA" id="ARBA00023015"/>
    </source>
</evidence>
<feature type="domain" description="HTH araC/xylS-type" evidence="6">
    <location>
        <begin position="182"/>
        <end position="280"/>
    </location>
</feature>
<dbReference type="RefSeq" id="WP_066860096.1">
    <property type="nucleotide sequence ID" value="NZ_CABKVV010000009.1"/>
</dbReference>
<evidence type="ECO:0000256" key="5">
    <source>
        <dbReference type="ARBA" id="ARBA00023163"/>
    </source>
</evidence>
<keyword evidence="4" id="KW-0010">Activator</keyword>
<name>A0ABT1RXI3_9FIRM</name>
<keyword evidence="5" id="KW-0804">Transcription</keyword>
<dbReference type="Proteomes" id="UP001524473">
    <property type="component" value="Unassembled WGS sequence"/>
</dbReference>
<organism evidence="7 8">
    <name type="scientific">Neglectibacter timonensis</name>
    <dbReference type="NCBI Taxonomy" id="1776382"/>
    <lineage>
        <taxon>Bacteria</taxon>
        <taxon>Bacillati</taxon>
        <taxon>Bacillota</taxon>
        <taxon>Clostridia</taxon>
        <taxon>Eubacteriales</taxon>
        <taxon>Oscillospiraceae</taxon>
        <taxon>Neglectibacter</taxon>
    </lineage>
</organism>
<dbReference type="InterPro" id="IPR003313">
    <property type="entry name" value="AraC-bd"/>
</dbReference>
<reference evidence="7 8" key="1">
    <citation type="submission" date="2022-06" db="EMBL/GenBank/DDBJ databases">
        <title>Isolation of gut microbiota from human fecal samples.</title>
        <authorList>
            <person name="Pamer E.G."/>
            <person name="Barat B."/>
            <person name="Waligurski E."/>
            <person name="Medina S."/>
            <person name="Paddock L."/>
            <person name="Mostad J."/>
        </authorList>
    </citation>
    <scope>NUCLEOTIDE SEQUENCE [LARGE SCALE GENOMIC DNA]</scope>
    <source>
        <strain evidence="7 8">DFI.9.73</strain>
    </source>
</reference>
<protein>
    <submittedName>
        <fullName evidence="7">AraC family transcriptional regulator</fullName>
    </submittedName>
</protein>
<evidence type="ECO:0000256" key="3">
    <source>
        <dbReference type="ARBA" id="ARBA00023125"/>
    </source>
</evidence>
<dbReference type="SUPFAM" id="SSF51215">
    <property type="entry name" value="Regulatory protein AraC"/>
    <property type="match status" value="1"/>
</dbReference>
<dbReference type="SMART" id="SM00342">
    <property type="entry name" value="HTH_ARAC"/>
    <property type="match status" value="1"/>
</dbReference>